<proteinExistence type="predicted"/>
<gene>
    <name evidence="1" type="ORF">FOYG_11162</name>
</gene>
<dbReference type="HOGENOM" id="CLU_2145948_0_0_1"/>
<evidence type="ECO:0000313" key="1">
    <source>
        <dbReference type="EMBL" id="EWY86765.1"/>
    </source>
</evidence>
<name>W9I0E9_FUSOX</name>
<accession>W9I0E9</accession>
<organism evidence="1 2">
    <name type="scientific">Fusarium oxysporum NRRL 32931</name>
    <dbReference type="NCBI Taxonomy" id="660029"/>
    <lineage>
        <taxon>Eukaryota</taxon>
        <taxon>Fungi</taxon>
        <taxon>Dikarya</taxon>
        <taxon>Ascomycota</taxon>
        <taxon>Pezizomycotina</taxon>
        <taxon>Sordariomycetes</taxon>
        <taxon>Hypocreomycetidae</taxon>
        <taxon>Hypocreales</taxon>
        <taxon>Nectriaceae</taxon>
        <taxon>Fusarium</taxon>
        <taxon>Fusarium oxysporum species complex</taxon>
    </lineage>
</organism>
<dbReference type="AlphaFoldDB" id="W9I0E9"/>
<sequence length="112" mass="12610">MVSCSNIFGFTTPQLELNVRFQTDTHENYPLATVLHGQQRGMALVNTIMNCTRGLSPDTHLILDVHHTASIINHLQRCLFFCLPSHVTMQSNNTNTNHASQFVVAWQSVCQD</sequence>
<dbReference type="Proteomes" id="UP000030753">
    <property type="component" value="Unassembled WGS sequence"/>
</dbReference>
<reference evidence="1 2" key="1">
    <citation type="submission" date="2011-06" db="EMBL/GenBank/DDBJ databases">
        <title>The Genome Sequence of Fusarium oxysporum FOSC 3-a.</title>
        <authorList>
            <consortium name="The Broad Institute Genome Sequencing Platform"/>
            <person name="Ma L.-J."/>
            <person name="Gale L.R."/>
            <person name="Schwartz D.C."/>
            <person name="Zhou S."/>
            <person name="Corby-Kistler H."/>
            <person name="Young S.K."/>
            <person name="Zeng Q."/>
            <person name="Gargeya S."/>
            <person name="Fitzgerald M."/>
            <person name="Haas B."/>
            <person name="Abouelleil A."/>
            <person name="Alvarado L."/>
            <person name="Arachchi H.M."/>
            <person name="Berlin A."/>
            <person name="Brown A."/>
            <person name="Chapman S.B."/>
            <person name="Chen Z."/>
            <person name="Dunbar C."/>
            <person name="Freedman E."/>
            <person name="Gearin G."/>
            <person name="Gellesch M."/>
            <person name="Goldberg J."/>
            <person name="Griggs A."/>
            <person name="Gujja S."/>
            <person name="Heiman D."/>
            <person name="Howarth C."/>
            <person name="Larson L."/>
            <person name="Lui A."/>
            <person name="MacDonald P.J.P."/>
            <person name="Mehta T."/>
            <person name="Montmayeur A."/>
            <person name="Murphy C."/>
            <person name="Neiman D."/>
            <person name="Pearson M."/>
            <person name="Priest M."/>
            <person name="Roberts A."/>
            <person name="Saif S."/>
            <person name="Shea T."/>
            <person name="Shenoy N."/>
            <person name="Sisk P."/>
            <person name="Stolte C."/>
            <person name="Sykes S."/>
            <person name="Wortman J."/>
            <person name="Nusbaum C."/>
            <person name="Birren B."/>
        </authorList>
    </citation>
    <scope>NUCLEOTIDE SEQUENCE [LARGE SCALE GENOMIC DNA]</scope>
    <source>
        <strain evidence="2">FOSC 3-a</strain>
    </source>
</reference>
<evidence type="ECO:0000313" key="2">
    <source>
        <dbReference type="Proteomes" id="UP000030753"/>
    </source>
</evidence>
<protein>
    <submittedName>
        <fullName evidence="1">Uncharacterized protein</fullName>
    </submittedName>
</protein>
<dbReference type="EMBL" id="JH717845">
    <property type="protein sequence ID" value="EWY86765.1"/>
    <property type="molecule type" value="Genomic_DNA"/>
</dbReference>